<dbReference type="OrthoDB" id="118834at2"/>
<accession>A0A6L3V2X7</accession>
<name>A0A6L3V2X7_9BACI</name>
<evidence type="ECO:0000313" key="3">
    <source>
        <dbReference type="Proteomes" id="UP000481030"/>
    </source>
</evidence>
<evidence type="ECO:0000313" key="2">
    <source>
        <dbReference type="EMBL" id="KAB2331541.1"/>
    </source>
</evidence>
<comment type="caution">
    <text evidence="2">The sequence shown here is derived from an EMBL/GenBank/DDBJ whole genome shotgun (WGS) entry which is preliminary data.</text>
</comment>
<sequence>MATGLREQVIGTWSLVSYQTTDKDGNVIYPLGKDAKGFIMYNPDGYMSAQLMAAGRPAYQSGDLHTGTQEEMAAAAHGYIAYSGRFEVNEDKQELTHYMEVSMNPTWLGQSQPRISKIDGDVVVIFNGLKPEDKLTWKRVEKNI</sequence>
<evidence type="ECO:0000259" key="1">
    <source>
        <dbReference type="Pfam" id="PF13924"/>
    </source>
</evidence>
<dbReference type="RefSeq" id="WP_151536242.1">
    <property type="nucleotide sequence ID" value="NZ_WBOS01000011.1"/>
</dbReference>
<feature type="domain" description="Lipocalin-like" evidence="1">
    <location>
        <begin position="10"/>
        <end position="138"/>
    </location>
</feature>
<protein>
    <submittedName>
        <fullName evidence="2">Lipocalin-like domain-containing protein</fullName>
    </submittedName>
</protein>
<proteinExistence type="predicted"/>
<dbReference type="EMBL" id="WBOS01000011">
    <property type="protein sequence ID" value="KAB2331541.1"/>
    <property type="molecule type" value="Genomic_DNA"/>
</dbReference>
<dbReference type="AlphaFoldDB" id="A0A6L3V2X7"/>
<dbReference type="Proteomes" id="UP000481030">
    <property type="component" value="Unassembled WGS sequence"/>
</dbReference>
<keyword evidence="3" id="KW-1185">Reference proteome</keyword>
<gene>
    <name evidence="2" type="ORF">F7731_18295</name>
</gene>
<dbReference type="InterPro" id="IPR024311">
    <property type="entry name" value="Lipocalin-like"/>
</dbReference>
<dbReference type="Pfam" id="PF13924">
    <property type="entry name" value="Lipocalin_5"/>
    <property type="match status" value="1"/>
</dbReference>
<organism evidence="2 3">
    <name type="scientific">Cytobacillus depressus</name>
    <dbReference type="NCBI Taxonomy" id="1602942"/>
    <lineage>
        <taxon>Bacteria</taxon>
        <taxon>Bacillati</taxon>
        <taxon>Bacillota</taxon>
        <taxon>Bacilli</taxon>
        <taxon>Bacillales</taxon>
        <taxon>Bacillaceae</taxon>
        <taxon>Cytobacillus</taxon>
    </lineage>
</organism>
<reference evidence="2 3" key="1">
    <citation type="journal article" date="2016" name="Antonie Van Leeuwenhoek">
        <title>Bacillus depressus sp. nov., isolated from soil of a sunflower field.</title>
        <authorList>
            <person name="Wei X."/>
            <person name="Xin D."/>
            <person name="Xin Y."/>
            <person name="Zhang H."/>
            <person name="Wang T."/>
            <person name="Zhang J."/>
        </authorList>
    </citation>
    <scope>NUCLEOTIDE SEQUENCE [LARGE SCALE GENOMIC DNA]</scope>
    <source>
        <strain evidence="2 3">BZ1</strain>
    </source>
</reference>